<dbReference type="AlphaFoldDB" id="F8Q7H6"/>
<evidence type="ECO:0000313" key="1">
    <source>
        <dbReference type="EMBL" id="EGN95514.1"/>
    </source>
</evidence>
<reference evidence="2" key="1">
    <citation type="journal article" date="2011" name="Science">
        <title>The plant cell wall-decomposing machinery underlies the functional diversity of forest fungi.</title>
        <authorList>
            <person name="Eastwood D.C."/>
            <person name="Floudas D."/>
            <person name="Binder M."/>
            <person name="Majcherczyk A."/>
            <person name="Schneider P."/>
            <person name="Aerts A."/>
            <person name="Asiegbu F.O."/>
            <person name="Baker S.E."/>
            <person name="Barry K."/>
            <person name="Bendiksby M."/>
            <person name="Blumentritt M."/>
            <person name="Coutinho P.M."/>
            <person name="Cullen D."/>
            <person name="de Vries R.P."/>
            <person name="Gathman A."/>
            <person name="Goodell B."/>
            <person name="Henrissat B."/>
            <person name="Ihrmark K."/>
            <person name="Kauserud H."/>
            <person name="Kohler A."/>
            <person name="LaButti K."/>
            <person name="Lapidus A."/>
            <person name="Lavin J.L."/>
            <person name="Lee Y.-H."/>
            <person name="Lindquist E."/>
            <person name="Lilly W."/>
            <person name="Lucas S."/>
            <person name="Morin E."/>
            <person name="Murat C."/>
            <person name="Oguiza J.A."/>
            <person name="Park J."/>
            <person name="Pisabarro A.G."/>
            <person name="Riley R."/>
            <person name="Rosling A."/>
            <person name="Salamov A."/>
            <person name="Schmidt O."/>
            <person name="Schmutz J."/>
            <person name="Skrede I."/>
            <person name="Stenlid J."/>
            <person name="Wiebenga A."/>
            <person name="Xie X."/>
            <person name="Kuees U."/>
            <person name="Hibbett D.S."/>
            <person name="Hoffmeister D."/>
            <person name="Hoegberg N."/>
            <person name="Martin F."/>
            <person name="Grigoriev I.V."/>
            <person name="Watkinson S.C."/>
        </authorList>
    </citation>
    <scope>NUCLEOTIDE SEQUENCE [LARGE SCALE GENOMIC DNA]</scope>
    <source>
        <strain evidence="2">strain S7.3</strain>
    </source>
</reference>
<proteinExistence type="predicted"/>
<organism evidence="2">
    <name type="scientific">Serpula lacrymans var. lacrymans (strain S7.3)</name>
    <name type="common">Dry rot fungus</name>
    <dbReference type="NCBI Taxonomy" id="936435"/>
    <lineage>
        <taxon>Eukaryota</taxon>
        <taxon>Fungi</taxon>
        <taxon>Dikarya</taxon>
        <taxon>Basidiomycota</taxon>
        <taxon>Agaricomycotina</taxon>
        <taxon>Agaricomycetes</taxon>
        <taxon>Agaricomycetidae</taxon>
        <taxon>Boletales</taxon>
        <taxon>Coniophorineae</taxon>
        <taxon>Serpulaceae</taxon>
        <taxon>Serpula</taxon>
    </lineage>
</organism>
<name>F8Q7H6_SERL3</name>
<dbReference type="InterPro" id="IPR046521">
    <property type="entry name" value="DUF6698"/>
</dbReference>
<dbReference type="Pfam" id="PF20414">
    <property type="entry name" value="DUF6698"/>
    <property type="match status" value="1"/>
</dbReference>
<accession>F8Q7H6</accession>
<dbReference type="EMBL" id="GL945485">
    <property type="protein sequence ID" value="EGN95514.1"/>
    <property type="molecule type" value="Genomic_DNA"/>
</dbReference>
<dbReference type="InParanoid" id="F8Q7H6"/>
<dbReference type="HOGENOM" id="CLU_1993985_0_0_1"/>
<sequence length="125" mass="13806">MYAAPEEYRSEDLDHGLFRSTLLLKAFKLIFTSPSSAHEVEEMKGPIQLLDNTRHPGTALLAMKSVTPCAITYVAVRVLATQGTNPESTSYSCGGITEYLGSTEKLQYWEKFGRISQSLDQELAG</sequence>
<gene>
    <name evidence="1" type="ORF">SERLA73DRAFT_154906</name>
</gene>
<dbReference type="Proteomes" id="UP000008063">
    <property type="component" value="Unassembled WGS sequence"/>
</dbReference>
<protein>
    <submittedName>
        <fullName evidence="1">Uncharacterized protein</fullName>
    </submittedName>
</protein>
<evidence type="ECO:0000313" key="2">
    <source>
        <dbReference type="Proteomes" id="UP000008063"/>
    </source>
</evidence>
<keyword evidence="2" id="KW-1185">Reference proteome</keyword>